<feature type="domain" description="Peptidase M13 N-terminal" evidence="11">
    <location>
        <begin position="50"/>
        <end position="415"/>
    </location>
</feature>
<dbReference type="GO" id="GO:0005886">
    <property type="term" value="C:plasma membrane"/>
    <property type="evidence" value="ECO:0007669"/>
    <property type="project" value="UniProtKB-SubCell"/>
</dbReference>
<name>B3MKF3_DROAN</name>
<dbReference type="eggNOG" id="KOG3624">
    <property type="taxonomic scope" value="Eukaryota"/>
</dbReference>
<dbReference type="GeneID" id="6497342"/>
<accession>B3MKF3</accession>
<organism evidence="12 13">
    <name type="scientific">Drosophila ananassae</name>
    <name type="common">Fruit fly</name>
    <dbReference type="NCBI Taxonomy" id="7217"/>
    <lineage>
        <taxon>Eukaryota</taxon>
        <taxon>Metazoa</taxon>
        <taxon>Ecdysozoa</taxon>
        <taxon>Arthropoda</taxon>
        <taxon>Hexapoda</taxon>
        <taxon>Insecta</taxon>
        <taxon>Pterygota</taxon>
        <taxon>Neoptera</taxon>
        <taxon>Endopterygota</taxon>
        <taxon>Diptera</taxon>
        <taxon>Brachycera</taxon>
        <taxon>Muscomorpha</taxon>
        <taxon>Ephydroidea</taxon>
        <taxon>Drosophilidae</taxon>
        <taxon>Drosophila</taxon>
        <taxon>Sophophora</taxon>
    </lineage>
</organism>
<keyword evidence="5" id="KW-0479">Metal-binding</keyword>
<dbReference type="InterPro" id="IPR000718">
    <property type="entry name" value="Peptidase_M13"/>
</dbReference>
<dbReference type="InterPro" id="IPR042089">
    <property type="entry name" value="Peptidase_M13_dom_2"/>
</dbReference>
<reference evidence="12 13" key="1">
    <citation type="journal article" date="2007" name="Nature">
        <title>Evolution of genes and genomes on the Drosophila phylogeny.</title>
        <authorList>
            <consortium name="Drosophila 12 Genomes Consortium"/>
            <person name="Clark A.G."/>
            <person name="Eisen M.B."/>
            <person name="Smith D.R."/>
            <person name="Bergman C.M."/>
            <person name="Oliver B."/>
            <person name="Markow T.A."/>
            <person name="Kaufman T.C."/>
            <person name="Kellis M."/>
            <person name="Gelbart W."/>
            <person name="Iyer V.N."/>
            <person name="Pollard D.A."/>
            <person name="Sackton T.B."/>
            <person name="Larracuente A.M."/>
            <person name="Singh N.D."/>
            <person name="Abad J.P."/>
            <person name="Abt D.N."/>
            <person name="Adryan B."/>
            <person name="Aguade M."/>
            <person name="Akashi H."/>
            <person name="Anderson W.W."/>
            <person name="Aquadro C.F."/>
            <person name="Ardell D.H."/>
            <person name="Arguello R."/>
            <person name="Artieri C.G."/>
            <person name="Barbash D.A."/>
            <person name="Barker D."/>
            <person name="Barsanti P."/>
            <person name="Batterham P."/>
            <person name="Batzoglou S."/>
            <person name="Begun D."/>
            <person name="Bhutkar A."/>
            <person name="Blanco E."/>
            <person name="Bosak S.A."/>
            <person name="Bradley R.K."/>
            <person name="Brand A.D."/>
            <person name="Brent M.R."/>
            <person name="Brooks A.N."/>
            <person name="Brown R.H."/>
            <person name="Butlin R.K."/>
            <person name="Caggese C."/>
            <person name="Calvi B.R."/>
            <person name="Bernardo de Carvalho A."/>
            <person name="Caspi A."/>
            <person name="Castrezana S."/>
            <person name="Celniker S.E."/>
            <person name="Chang J.L."/>
            <person name="Chapple C."/>
            <person name="Chatterji S."/>
            <person name="Chinwalla A."/>
            <person name="Civetta A."/>
            <person name="Clifton S.W."/>
            <person name="Comeron J.M."/>
            <person name="Costello J.C."/>
            <person name="Coyne J.A."/>
            <person name="Daub J."/>
            <person name="David R.G."/>
            <person name="Delcher A.L."/>
            <person name="Delehaunty K."/>
            <person name="Do C.B."/>
            <person name="Ebling H."/>
            <person name="Edwards K."/>
            <person name="Eickbush T."/>
            <person name="Evans J.D."/>
            <person name="Filipski A."/>
            <person name="Findeiss S."/>
            <person name="Freyhult E."/>
            <person name="Fulton L."/>
            <person name="Fulton R."/>
            <person name="Garcia A.C."/>
            <person name="Gardiner A."/>
            <person name="Garfield D.A."/>
            <person name="Garvin B.E."/>
            <person name="Gibson G."/>
            <person name="Gilbert D."/>
            <person name="Gnerre S."/>
            <person name="Godfrey J."/>
            <person name="Good R."/>
            <person name="Gotea V."/>
            <person name="Gravely B."/>
            <person name="Greenberg A.J."/>
            <person name="Griffiths-Jones S."/>
            <person name="Gross S."/>
            <person name="Guigo R."/>
            <person name="Gustafson E.A."/>
            <person name="Haerty W."/>
            <person name="Hahn M.W."/>
            <person name="Halligan D.L."/>
            <person name="Halpern A.L."/>
            <person name="Halter G.M."/>
            <person name="Han M.V."/>
            <person name="Heger A."/>
            <person name="Hillier L."/>
            <person name="Hinrichs A.S."/>
            <person name="Holmes I."/>
            <person name="Hoskins R.A."/>
            <person name="Hubisz M.J."/>
            <person name="Hultmark D."/>
            <person name="Huntley M.A."/>
            <person name="Jaffe D.B."/>
            <person name="Jagadeeshan S."/>
            <person name="Jeck W.R."/>
            <person name="Johnson J."/>
            <person name="Jones C.D."/>
            <person name="Jordan W.C."/>
            <person name="Karpen G.H."/>
            <person name="Kataoka E."/>
            <person name="Keightley P.D."/>
            <person name="Kheradpour P."/>
            <person name="Kirkness E.F."/>
            <person name="Koerich L.B."/>
            <person name="Kristiansen K."/>
            <person name="Kudrna D."/>
            <person name="Kulathinal R.J."/>
            <person name="Kumar S."/>
            <person name="Kwok R."/>
            <person name="Lander E."/>
            <person name="Langley C.H."/>
            <person name="Lapoint R."/>
            <person name="Lazzaro B.P."/>
            <person name="Lee S.J."/>
            <person name="Levesque L."/>
            <person name="Li R."/>
            <person name="Lin C.F."/>
            <person name="Lin M.F."/>
            <person name="Lindblad-Toh K."/>
            <person name="Llopart A."/>
            <person name="Long M."/>
            <person name="Low L."/>
            <person name="Lozovsky E."/>
            <person name="Lu J."/>
            <person name="Luo M."/>
            <person name="Machado C.A."/>
            <person name="Makalowski W."/>
            <person name="Marzo M."/>
            <person name="Matsuda M."/>
            <person name="Matzkin L."/>
            <person name="McAllister B."/>
            <person name="McBride C.S."/>
            <person name="McKernan B."/>
            <person name="McKernan K."/>
            <person name="Mendez-Lago M."/>
            <person name="Minx P."/>
            <person name="Mollenhauer M.U."/>
            <person name="Montooth K."/>
            <person name="Mount S.M."/>
            <person name="Mu X."/>
            <person name="Myers E."/>
            <person name="Negre B."/>
            <person name="Newfeld S."/>
            <person name="Nielsen R."/>
            <person name="Noor M.A."/>
            <person name="O'Grady P."/>
            <person name="Pachter L."/>
            <person name="Papaceit M."/>
            <person name="Parisi M.J."/>
            <person name="Parisi M."/>
            <person name="Parts L."/>
            <person name="Pedersen J.S."/>
            <person name="Pesole G."/>
            <person name="Phillippy A.M."/>
            <person name="Ponting C.P."/>
            <person name="Pop M."/>
            <person name="Porcelli D."/>
            <person name="Powell J.R."/>
            <person name="Prohaska S."/>
            <person name="Pruitt K."/>
            <person name="Puig M."/>
            <person name="Quesneville H."/>
            <person name="Ram K.R."/>
            <person name="Rand D."/>
            <person name="Rasmussen M.D."/>
            <person name="Reed L.K."/>
            <person name="Reenan R."/>
            <person name="Reily A."/>
            <person name="Remington K.A."/>
            <person name="Rieger T.T."/>
            <person name="Ritchie M.G."/>
            <person name="Robin C."/>
            <person name="Rogers Y.H."/>
            <person name="Rohde C."/>
            <person name="Rozas J."/>
            <person name="Rubenfield M.J."/>
            <person name="Ruiz A."/>
            <person name="Russo S."/>
            <person name="Salzberg S.L."/>
            <person name="Sanchez-Gracia A."/>
            <person name="Saranga D.J."/>
            <person name="Sato H."/>
            <person name="Schaeffer S.W."/>
            <person name="Schatz M.C."/>
            <person name="Schlenke T."/>
            <person name="Schwartz R."/>
            <person name="Segarra C."/>
            <person name="Singh R.S."/>
            <person name="Sirot L."/>
            <person name="Sirota M."/>
            <person name="Sisneros N.B."/>
            <person name="Smith C.D."/>
            <person name="Smith T.F."/>
            <person name="Spieth J."/>
            <person name="Stage D.E."/>
            <person name="Stark A."/>
            <person name="Stephan W."/>
            <person name="Strausberg R.L."/>
            <person name="Strempel S."/>
            <person name="Sturgill D."/>
            <person name="Sutton G."/>
            <person name="Sutton G.G."/>
            <person name="Tao W."/>
            <person name="Teichmann S."/>
            <person name="Tobari Y.N."/>
            <person name="Tomimura Y."/>
            <person name="Tsolas J.M."/>
            <person name="Valente V.L."/>
            <person name="Venter E."/>
            <person name="Venter J.C."/>
            <person name="Vicario S."/>
            <person name="Vieira F.G."/>
            <person name="Vilella A.J."/>
            <person name="Villasante A."/>
            <person name="Walenz B."/>
            <person name="Wang J."/>
            <person name="Wasserman M."/>
            <person name="Watts T."/>
            <person name="Wilson D."/>
            <person name="Wilson R.K."/>
            <person name="Wing R.A."/>
            <person name="Wolfner M.F."/>
            <person name="Wong A."/>
            <person name="Wong G.K."/>
            <person name="Wu C.I."/>
            <person name="Wu G."/>
            <person name="Yamamoto D."/>
            <person name="Yang H.P."/>
            <person name="Yang S.P."/>
            <person name="Yorke J.A."/>
            <person name="Yoshida K."/>
            <person name="Zdobnov E."/>
            <person name="Zhang P."/>
            <person name="Zhang Y."/>
            <person name="Zimin A.V."/>
            <person name="Baldwin J."/>
            <person name="Abdouelleil A."/>
            <person name="Abdulkadir J."/>
            <person name="Abebe A."/>
            <person name="Abera B."/>
            <person name="Abreu J."/>
            <person name="Acer S.C."/>
            <person name="Aftuck L."/>
            <person name="Alexander A."/>
            <person name="An P."/>
            <person name="Anderson E."/>
            <person name="Anderson S."/>
            <person name="Arachi H."/>
            <person name="Azer M."/>
            <person name="Bachantsang P."/>
            <person name="Barry A."/>
            <person name="Bayul T."/>
            <person name="Berlin A."/>
            <person name="Bessette D."/>
            <person name="Bloom T."/>
            <person name="Blye J."/>
            <person name="Boguslavskiy L."/>
            <person name="Bonnet C."/>
            <person name="Boukhgalter B."/>
            <person name="Bourzgui I."/>
            <person name="Brown A."/>
            <person name="Cahill P."/>
            <person name="Channer S."/>
            <person name="Cheshatsang Y."/>
            <person name="Chuda L."/>
            <person name="Citroen M."/>
            <person name="Collymore A."/>
            <person name="Cooke P."/>
            <person name="Costello M."/>
            <person name="D'Aco K."/>
            <person name="Daza R."/>
            <person name="De Haan G."/>
            <person name="DeGray S."/>
            <person name="DeMaso C."/>
            <person name="Dhargay N."/>
            <person name="Dooley K."/>
            <person name="Dooley E."/>
            <person name="Doricent M."/>
            <person name="Dorje P."/>
            <person name="Dorjee K."/>
            <person name="Dupes A."/>
            <person name="Elong R."/>
            <person name="Falk J."/>
            <person name="Farina A."/>
            <person name="Faro S."/>
            <person name="Ferguson D."/>
            <person name="Fisher S."/>
            <person name="Foley C.D."/>
            <person name="Franke A."/>
            <person name="Friedrich D."/>
            <person name="Gadbois L."/>
            <person name="Gearin G."/>
            <person name="Gearin C.R."/>
            <person name="Giannoukos G."/>
            <person name="Goode T."/>
            <person name="Graham J."/>
            <person name="Grandbois E."/>
            <person name="Grewal S."/>
            <person name="Gyaltsen K."/>
            <person name="Hafez N."/>
            <person name="Hagos B."/>
            <person name="Hall J."/>
            <person name="Henson C."/>
            <person name="Hollinger A."/>
            <person name="Honan T."/>
            <person name="Huard M.D."/>
            <person name="Hughes L."/>
            <person name="Hurhula B."/>
            <person name="Husby M.E."/>
            <person name="Kamat A."/>
            <person name="Kanga B."/>
            <person name="Kashin S."/>
            <person name="Khazanovich D."/>
            <person name="Kisner P."/>
            <person name="Lance K."/>
            <person name="Lara M."/>
            <person name="Lee W."/>
            <person name="Lennon N."/>
            <person name="Letendre F."/>
            <person name="LeVine R."/>
            <person name="Lipovsky A."/>
            <person name="Liu X."/>
            <person name="Liu J."/>
            <person name="Liu S."/>
            <person name="Lokyitsang T."/>
            <person name="Lokyitsang Y."/>
            <person name="Lubonja R."/>
            <person name="Lui A."/>
            <person name="MacDonald P."/>
            <person name="Magnisalis V."/>
            <person name="Maru K."/>
            <person name="Matthews C."/>
            <person name="McCusker W."/>
            <person name="McDonough S."/>
            <person name="Mehta T."/>
            <person name="Meldrim J."/>
            <person name="Meneus L."/>
            <person name="Mihai O."/>
            <person name="Mihalev A."/>
            <person name="Mihova T."/>
            <person name="Mittelman R."/>
            <person name="Mlenga V."/>
            <person name="Montmayeur A."/>
            <person name="Mulrain L."/>
            <person name="Navidi A."/>
            <person name="Naylor J."/>
            <person name="Negash T."/>
            <person name="Nguyen T."/>
            <person name="Nguyen N."/>
            <person name="Nicol R."/>
            <person name="Norbu C."/>
            <person name="Norbu N."/>
            <person name="Novod N."/>
            <person name="O'Neill B."/>
            <person name="Osman S."/>
            <person name="Markiewicz E."/>
            <person name="Oyono O.L."/>
            <person name="Patti C."/>
            <person name="Phunkhang P."/>
            <person name="Pierre F."/>
            <person name="Priest M."/>
            <person name="Raghuraman S."/>
            <person name="Rege F."/>
            <person name="Reyes R."/>
            <person name="Rise C."/>
            <person name="Rogov P."/>
            <person name="Ross K."/>
            <person name="Ryan E."/>
            <person name="Settipalli S."/>
            <person name="Shea T."/>
            <person name="Sherpa N."/>
            <person name="Shi L."/>
            <person name="Shih D."/>
            <person name="Sparrow T."/>
            <person name="Spaulding J."/>
            <person name="Stalker J."/>
            <person name="Stange-Thomann N."/>
            <person name="Stavropoulos S."/>
            <person name="Stone C."/>
            <person name="Strader C."/>
            <person name="Tesfaye S."/>
            <person name="Thomson T."/>
            <person name="Thoulutsang Y."/>
            <person name="Thoulutsang D."/>
            <person name="Topham K."/>
            <person name="Topping I."/>
            <person name="Tsamla T."/>
            <person name="Vassiliev H."/>
            <person name="Vo A."/>
            <person name="Wangchuk T."/>
            <person name="Wangdi T."/>
            <person name="Weiand M."/>
            <person name="Wilkinson J."/>
            <person name="Wilson A."/>
            <person name="Yadav S."/>
            <person name="Young G."/>
            <person name="Yu Q."/>
            <person name="Zembek L."/>
            <person name="Zhong D."/>
            <person name="Zimmer A."/>
            <person name="Zwirko Z."/>
            <person name="Jaffe D.B."/>
            <person name="Alvarez P."/>
            <person name="Brockman W."/>
            <person name="Butler J."/>
            <person name="Chin C."/>
            <person name="Gnerre S."/>
            <person name="Grabherr M."/>
            <person name="Kleber M."/>
            <person name="Mauceli E."/>
            <person name="MacCallum I."/>
        </authorList>
    </citation>
    <scope>NUCLEOTIDE SEQUENCE [LARGE SCALE GENOMIC DNA]</scope>
    <source>
        <strain evidence="13">Tucson 14024-0371.13</strain>
    </source>
</reference>
<comment type="cofactor">
    <cofactor evidence="1">
        <name>Zn(2+)</name>
        <dbReference type="ChEBI" id="CHEBI:29105"/>
    </cofactor>
</comment>
<dbReference type="GO" id="GO:0004222">
    <property type="term" value="F:metalloendopeptidase activity"/>
    <property type="evidence" value="ECO:0007669"/>
    <property type="project" value="InterPro"/>
</dbReference>
<sequence>MLKLSLIAWLLCSLAWRTMPTACRQTRPPPSIQQLLATQLQSYMDTKTRPCENFYQYACGNWQIQQKGQEPERQREREREAEHLLPSDTLGVIEASLNQRLERLLRRNNNSSSAEESCTFVEQMRRYYRSCKRLKPYNLKKYLLQLPPSNLTYWPLVGRGWRRENFDWITALGRLRLYGLNGVLLREDVMPRWDDSLAFSIYVNKPSRQETQPMGEGAIIELLLDIGQTKRAANALARLVDGFEHQLHRLQDIEDDEGPREMQLGYLATFLPQFRWLAFMQQIRVDAEIDLRSTLIIENIPYLRALSVLVESHMPDTICSYIMIRWLAFLKQQGPGEIARGECVASMRRAMPLASSWLIGQHFYDPDSEPEITSLFARLKRRFSQILSENRLRLSPPLVHILQQKLHAMRVQIGFIQTDEIEKVEQYHEGLDLNDHNFYGNQLNLLRLRVEATHRLLSLEVTGNSTESNLDYLAETLDGSNSSPLYVRPRNLVMVPHGLLQLPVWHRNITSLQQHAVLGFALAHEMAHGFDVSGIDYDAQGNIMGPVEEITTSKHYRHGILCMQKQMPSGSRWLNEKLADYEALRLVYESFFGLGAGRREPRDPLLPQFSQRQLFFISFAQFFCGRIPVLGPRGQFHSQVHLEHAVDELRVLETLANFEEFSREFGCEKRTKMQASQRCRLW</sequence>
<dbReference type="Pfam" id="PF01431">
    <property type="entry name" value="Peptidase_M13"/>
    <property type="match status" value="1"/>
</dbReference>
<evidence type="ECO:0000256" key="7">
    <source>
        <dbReference type="ARBA" id="ARBA00022833"/>
    </source>
</evidence>
<keyword evidence="7" id="KW-0862">Zinc</keyword>
<dbReference type="PANTHER" id="PTHR11733">
    <property type="entry name" value="ZINC METALLOPROTEASE FAMILY M13 NEPRILYSIN-RELATED"/>
    <property type="match status" value="1"/>
</dbReference>
<dbReference type="GO" id="GO:0016485">
    <property type="term" value="P:protein processing"/>
    <property type="evidence" value="ECO:0007669"/>
    <property type="project" value="TreeGrafter"/>
</dbReference>
<keyword evidence="9" id="KW-0732">Signal</keyword>
<keyword evidence="6 12" id="KW-0378">Hydrolase</keyword>
<keyword evidence="13" id="KW-1185">Reference proteome</keyword>
<dbReference type="STRING" id="7217.B3MKF3"/>
<evidence type="ECO:0000256" key="5">
    <source>
        <dbReference type="ARBA" id="ARBA00022723"/>
    </source>
</evidence>
<dbReference type="FunCoup" id="B3MKF3">
    <property type="interactions" value="28"/>
</dbReference>
<dbReference type="OrthoDB" id="7998804at2759"/>
<dbReference type="AlphaFoldDB" id="B3MKF3"/>
<dbReference type="PROSITE" id="PS51885">
    <property type="entry name" value="NEPRILYSIN"/>
    <property type="match status" value="1"/>
</dbReference>
<dbReference type="Pfam" id="PF05649">
    <property type="entry name" value="Peptidase_M13_N"/>
    <property type="match status" value="1"/>
</dbReference>
<keyword evidence="8" id="KW-0482">Metalloprotease</keyword>
<comment type="subcellular location">
    <subcellularLocation>
        <location evidence="2">Cell membrane</location>
        <topology evidence="2">Single-pass type II membrane protein</topology>
    </subcellularLocation>
</comment>
<dbReference type="InParanoid" id="B3MKF3"/>
<feature type="domain" description="Peptidase M13 C-terminal" evidence="10">
    <location>
        <begin position="486"/>
        <end position="681"/>
    </location>
</feature>
<evidence type="ECO:0000256" key="2">
    <source>
        <dbReference type="ARBA" id="ARBA00004401"/>
    </source>
</evidence>
<dbReference type="PANTHER" id="PTHR11733:SF167">
    <property type="entry name" value="FI17812P1-RELATED"/>
    <property type="match status" value="1"/>
</dbReference>
<evidence type="ECO:0000256" key="8">
    <source>
        <dbReference type="ARBA" id="ARBA00023049"/>
    </source>
</evidence>
<evidence type="ECO:0000256" key="6">
    <source>
        <dbReference type="ARBA" id="ARBA00022801"/>
    </source>
</evidence>
<dbReference type="OMA" id="REMQLGY"/>
<gene>
    <name evidence="12" type="primary">Dana\GF14519</name>
    <name evidence="12" type="synonym">dana_GLEANR_15280</name>
    <name evidence="12" type="ORF">GF14519</name>
</gene>
<dbReference type="PhylomeDB" id="B3MKF3"/>
<evidence type="ECO:0000256" key="4">
    <source>
        <dbReference type="ARBA" id="ARBA00022670"/>
    </source>
</evidence>
<dbReference type="InterPro" id="IPR024079">
    <property type="entry name" value="MetalloPept_cat_dom_sf"/>
</dbReference>
<keyword evidence="4" id="KW-0645">Protease</keyword>
<evidence type="ECO:0000313" key="13">
    <source>
        <dbReference type="Proteomes" id="UP000007801"/>
    </source>
</evidence>
<dbReference type="MEROPS" id="M13.A11"/>
<evidence type="ECO:0000259" key="11">
    <source>
        <dbReference type="Pfam" id="PF05649"/>
    </source>
</evidence>
<evidence type="ECO:0000313" key="12">
    <source>
        <dbReference type="EMBL" id="EDV31506.1"/>
    </source>
</evidence>
<dbReference type="KEGG" id="dan:6497342"/>
<dbReference type="SUPFAM" id="SSF55486">
    <property type="entry name" value="Metalloproteases ('zincins'), catalytic domain"/>
    <property type="match status" value="1"/>
</dbReference>
<dbReference type="CDD" id="cd08662">
    <property type="entry name" value="M13"/>
    <property type="match status" value="1"/>
</dbReference>
<comment type="similarity">
    <text evidence="3">Belongs to the peptidase M13 family.</text>
</comment>
<dbReference type="SMR" id="B3MKF3"/>
<feature type="chain" id="PRO_5002790865" evidence="9">
    <location>
        <begin position="24"/>
        <end position="682"/>
    </location>
</feature>
<evidence type="ECO:0000259" key="10">
    <source>
        <dbReference type="Pfam" id="PF01431"/>
    </source>
</evidence>
<evidence type="ECO:0000256" key="3">
    <source>
        <dbReference type="ARBA" id="ARBA00007357"/>
    </source>
</evidence>
<dbReference type="InterPro" id="IPR018497">
    <property type="entry name" value="Peptidase_M13_C"/>
</dbReference>
<feature type="signal peptide" evidence="9">
    <location>
        <begin position="1"/>
        <end position="23"/>
    </location>
</feature>
<dbReference type="InterPro" id="IPR008753">
    <property type="entry name" value="Peptidase_M13_N"/>
</dbReference>
<protein>
    <submittedName>
        <fullName evidence="12">Uncharacterized protein</fullName>
    </submittedName>
</protein>
<dbReference type="Proteomes" id="UP000007801">
    <property type="component" value="Unassembled WGS sequence"/>
</dbReference>
<evidence type="ECO:0000256" key="9">
    <source>
        <dbReference type="SAM" id="SignalP"/>
    </source>
</evidence>
<dbReference type="EMBL" id="CH902620">
    <property type="protein sequence ID" value="EDV31506.1"/>
    <property type="molecule type" value="Genomic_DNA"/>
</dbReference>
<evidence type="ECO:0000256" key="1">
    <source>
        <dbReference type="ARBA" id="ARBA00001947"/>
    </source>
</evidence>
<proteinExistence type="inferred from homology"/>
<dbReference type="HOGENOM" id="CLU_006187_9_1_1"/>
<dbReference type="GO" id="GO:0046872">
    <property type="term" value="F:metal ion binding"/>
    <property type="evidence" value="ECO:0007669"/>
    <property type="project" value="UniProtKB-KW"/>
</dbReference>
<dbReference type="Gene3D" id="1.10.1380.10">
    <property type="entry name" value="Neutral endopeptidase , domain2"/>
    <property type="match status" value="1"/>
</dbReference>
<dbReference type="Gene3D" id="3.40.390.10">
    <property type="entry name" value="Collagenase (Catalytic Domain)"/>
    <property type="match status" value="1"/>
</dbReference>